<dbReference type="Gene3D" id="3.30.1540.10">
    <property type="entry name" value="formyl-coa transferase, domain 3"/>
    <property type="match status" value="1"/>
</dbReference>
<dbReference type="InterPro" id="IPR044855">
    <property type="entry name" value="CoA-Trfase_III_dom3_sf"/>
</dbReference>
<keyword evidence="1" id="KW-0808">Transferase</keyword>
<evidence type="ECO:0000313" key="3">
    <source>
        <dbReference type="EMBL" id="KKN28830.1"/>
    </source>
</evidence>
<proteinExistence type="predicted"/>
<sequence length="396" mass="42729">MNSNTHGANATTKPYEGLRVVTLEQAVAAPLCSCHFAEGGARVIKIERNGGGDFARQYDTVVKGESSYFVWANHGKESLELNIKDAEDSKLLHSILSGADVFIQNLAPGAVGRAGFNTDDLRARYPKLITCDISGYGEDGQYRDMKAYDFLVQCESGLVAINGSPKGHGRIGVSVCDIGAGMNAVIGIQQALFLRERTGKGSGVKVSLFDTAADWMTVPLMHTTYGGKAPQRVGLHHPSIAPYGGYDTKDGEILAISVQNEREWARFCSDILGDTALAADPRFSSGEARVRNREALDVYIDQVFSSCLRLVLEDRLKAADIAYGAVNSMETFAKHPQLRRRAVTLPGGESAELVAPPIRHSGEPGDAQYGRIPGAGEHTQSIRAEFAPQSSDLTRR</sequence>
<evidence type="ECO:0000256" key="1">
    <source>
        <dbReference type="ARBA" id="ARBA00022679"/>
    </source>
</evidence>
<dbReference type="InterPro" id="IPR050483">
    <property type="entry name" value="CoA-transferase_III_domain"/>
</dbReference>
<dbReference type="PANTHER" id="PTHR48207">
    <property type="entry name" value="SUCCINATE--HYDROXYMETHYLGLUTARATE COA-TRANSFERASE"/>
    <property type="match status" value="1"/>
</dbReference>
<dbReference type="SUPFAM" id="SSF89796">
    <property type="entry name" value="CoA-transferase family III (CaiB/BaiF)"/>
    <property type="match status" value="1"/>
</dbReference>
<name>A0A0F9PAK1_9ZZZZ</name>
<dbReference type="GO" id="GO:0008410">
    <property type="term" value="F:CoA-transferase activity"/>
    <property type="evidence" value="ECO:0007669"/>
    <property type="project" value="TreeGrafter"/>
</dbReference>
<dbReference type="Pfam" id="PF02515">
    <property type="entry name" value="CoA_transf_3"/>
    <property type="match status" value="1"/>
</dbReference>
<gene>
    <name evidence="3" type="ORF">LCGC14_0850200</name>
</gene>
<dbReference type="AlphaFoldDB" id="A0A0F9PAK1"/>
<feature type="region of interest" description="Disordered" evidence="2">
    <location>
        <begin position="356"/>
        <end position="396"/>
    </location>
</feature>
<dbReference type="Gene3D" id="3.40.50.10540">
    <property type="entry name" value="Crotonobetainyl-coa:carnitine coa-transferase, domain 1"/>
    <property type="match status" value="1"/>
</dbReference>
<accession>A0A0F9PAK1</accession>
<feature type="compositionally biased region" description="Polar residues" evidence="2">
    <location>
        <begin position="378"/>
        <end position="396"/>
    </location>
</feature>
<comment type="caution">
    <text evidence="3">The sequence shown here is derived from an EMBL/GenBank/DDBJ whole genome shotgun (WGS) entry which is preliminary data.</text>
</comment>
<dbReference type="InterPro" id="IPR023606">
    <property type="entry name" value="CoA-Trfase_III_dom_1_sf"/>
</dbReference>
<dbReference type="EMBL" id="LAZR01002531">
    <property type="protein sequence ID" value="KKN28830.1"/>
    <property type="molecule type" value="Genomic_DNA"/>
</dbReference>
<dbReference type="PANTHER" id="PTHR48207:SF3">
    <property type="entry name" value="SUCCINATE--HYDROXYMETHYLGLUTARATE COA-TRANSFERASE"/>
    <property type="match status" value="1"/>
</dbReference>
<organism evidence="3">
    <name type="scientific">marine sediment metagenome</name>
    <dbReference type="NCBI Taxonomy" id="412755"/>
    <lineage>
        <taxon>unclassified sequences</taxon>
        <taxon>metagenomes</taxon>
        <taxon>ecological metagenomes</taxon>
    </lineage>
</organism>
<evidence type="ECO:0008006" key="4">
    <source>
        <dbReference type="Google" id="ProtNLM"/>
    </source>
</evidence>
<evidence type="ECO:0000256" key="2">
    <source>
        <dbReference type="SAM" id="MobiDB-lite"/>
    </source>
</evidence>
<dbReference type="InterPro" id="IPR003673">
    <property type="entry name" value="CoA-Trfase_fam_III"/>
</dbReference>
<reference evidence="3" key="1">
    <citation type="journal article" date="2015" name="Nature">
        <title>Complex archaea that bridge the gap between prokaryotes and eukaryotes.</title>
        <authorList>
            <person name="Spang A."/>
            <person name="Saw J.H."/>
            <person name="Jorgensen S.L."/>
            <person name="Zaremba-Niedzwiedzka K."/>
            <person name="Martijn J."/>
            <person name="Lind A.E."/>
            <person name="van Eijk R."/>
            <person name="Schleper C."/>
            <person name="Guy L."/>
            <person name="Ettema T.J."/>
        </authorList>
    </citation>
    <scope>NUCLEOTIDE SEQUENCE</scope>
</reference>
<protein>
    <recommendedName>
        <fullName evidence="4">Carnitine dehydratase</fullName>
    </recommendedName>
</protein>